<dbReference type="EMBL" id="JASDAP010000112">
    <property type="protein sequence ID" value="KAK1875538.1"/>
    <property type="molecule type" value="Genomic_DNA"/>
</dbReference>
<reference evidence="2" key="1">
    <citation type="submission" date="2023-04" db="EMBL/GenBank/DDBJ databases">
        <title>Chromosome-level genome of Chaenocephalus aceratus.</title>
        <authorList>
            <person name="Park H."/>
        </authorList>
    </citation>
    <scope>NUCLEOTIDE SEQUENCE</scope>
    <source>
        <strain evidence="2">DE</strain>
        <tissue evidence="2">Muscle</tissue>
    </source>
</reference>
<dbReference type="GO" id="GO:0034220">
    <property type="term" value="P:monoatomic ion transmembrane transport"/>
    <property type="evidence" value="ECO:0007669"/>
    <property type="project" value="UniProtKB-KW"/>
</dbReference>
<keyword evidence="2" id="KW-0406">Ion transport</keyword>
<keyword evidence="2" id="KW-0407">Ion channel</keyword>
<gene>
    <name evidence="2" type="ORF">KUDE01_015308</name>
    <name evidence="3" type="ORF">KUDE01_015310</name>
</gene>
<evidence type="ECO:0000313" key="2">
    <source>
        <dbReference type="EMBL" id="KAK1875538.1"/>
    </source>
</evidence>
<keyword evidence="1" id="KW-0472">Membrane</keyword>
<feature type="non-terminal residue" evidence="2">
    <location>
        <position position="1"/>
    </location>
</feature>
<keyword evidence="4" id="KW-1185">Reference proteome</keyword>
<organism evidence="2 4">
    <name type="scientific">Dissostichus eleginoides</name>
    <name type="common">Patagonian toothfish</name>
    <name type="synonym">Dissostichus amissus</name>
    <dbReference type="NCBI Taxonomy" id="100907"/>
    <lineage>
        <taxon>Eukaryota</taxon>
        <taxon>Metazoa</taxon>
        <taxon>Chordata</taxon>
        <taxon>Craniata</taxon>
        <taxon>Vertebrata</taxon>
        <taxon>Euteleostomi</taxon>
        <taxon>Actinopterygii</taxon>
        <taxon>Neopterygii</taxon>
        <taxon>Teleostei</taxon>
        <taxon>Neoteleostei</taxon>
        <taxon>Acanthomorphata</taxon>
        <taxon>Eupercaria</taxon>
        <taxon>Perciformes</taxon>
        <taxon>Notothenioidei</taxon>
        <taxon>Nototheniidae</taxon>
        <taxon>Dissostichus</taxon>
    </lineage>
</organism>
<accession>A0AAD9ENE6</accession>
<evidence type="ECO:0000313" key="4">
    <source>
        <dbReference type="Proteomes" id="UP001228049"/>
    </source>
</evidence>
<keyword evidence="2" id="KW-0813">Transport</keyword>
<keyword evidence="1" id="KW-0812">Transmembrane</keyword>
<evidence type="ECO:0000256" key="1">
    <source>
        <dbReference type="SAM" id="Phobius"/>
    </source>
</evidence>
<evidence type="ECO:0000313" key="3">
    <source>
        <dbReference type="EMBL" id="KAK1875540.1"/>
    </source>
</evidence>
<keyword evidence="1" id="KW-1133">Transmembrane helix</keyword>
<sequence>RSSSPPSLGSVLILVLCSAVGLAAAALLLDLLRRSRKKGFYQLPQTAASSA</sequence>
<dbReference type="EMBL" id="JASDAP010000112">
    <property type="protein sequence ID" value="KAK1875540.1"/>
    <property type="molecule type" value="Genomic_DNA"/>
</dbReference>
<dbReference type="AlphaFoldDB" id="A0AAD9ENE6"/>
<dbReference type="Proteomes" id="UP001228049">
    <property type="component" value="Unassembled WGS sequence"/>
</dbReference>
<comment type="caution">
    <text evidence="2">The sequence shown here is derived from an EMBL/GenBank/DDBJ whole genome shotgun (WGS) entry which is preliminary data.</text>
</comment>
<protein>
    <submittedName>
        <fullName evidence="2">Potassium channel subfamily K member 9</fullName>
    </submittedName>
</protein>
<proteinExistence type="predicted"/>
<name>A0AAD9ENE6_DISEL</name>
<feature type="transmembrane region" description="Helical" evidence="1">
    <location>
        <begin position="12"/>
        <end position="32"/>
    </location>
</feature>